<feature type="non-terminal residue" evidence="2">
    <location>
        <position position="67"/>
    </location>
</feature>
<feature type="non-terminal residue" evidence="2">
    <location>
        <position position="1"/>
    </location>
</feature>
<evidence type="ECO:0000313" key="2">
    <source>
        <dbReference type="EMBL" id="MCI96762.1"/>
    </source>
</evidence>
<accession>A0A392WAJ9</accession>
<feature type="region of interest" description="Disordered" evidence="1">
    <location>
        <begin position="1"/>
        <end position="44"/>
    </location>
</feature>
<proteinExistence type="predicted"/>
<evidence type="ECO:0000256" key="1">
    <source>
        <dbReference type="SAM" id="MobiDB-lite"/>
    </source>
</evidence>
<name>A0A392WAJ9_9FABA</name>
<dbReference type="AlphaFoldDB" id="A0A392WAJ9"/>
<evidence type="ECO:0000313" key="3">
    <source>
        <dbReference type="Proteomes" id="UP000265520"/>
    </source>
</evidence>
<comment type="caution">
    <text evidence="2">The sequence shown here is derived from an EMBL/GenBank/DDBJ whole genome shotgun (WGS) entry which is preliminary data.</text>
</comment>
<protein>
    <submittedName>
        <fullName evidence="2">Uncharacterized protein</fullName>
    </submittedName>
</protein>
<dbReference type="Proteomes" id="UP000265520">
    <property type="component" value="Unassembled WGS sequence"/>
</dbReference>
<feature type="compositionally biased region" description="Gly residues" evidence="1">
    <location>
        <begin position="33"/>
        <end position="42"/>
    </location>
</feature>
<keyword evidence="3" id="KW-1185">Reference proteome</keyword>
<sequence length="67" mass="7115">PEVAAHSSTRMEVTTNCNHDDSNNDNNNDNGNNGEGNDGGGNTYDAELWSMVAMVTVISMVDDNLIG</sequence>
<organism evidence="2 3">
    <name type="scientific">Trifolium medium</name>
    <dbReference type="NCBI Taxonomy" id="97028"/>
    <lineage>
        <taxon>Eukaryota</taxon>
        <taxon>Viridiplantae</taxon>
        <taxon>Streptophyta</taxon>
        <taxon>Embryophyta</taxon>
        <taxon>Tracheophyta</taxon>
        <taxon>Spermatophyta</taxon>
        <taxon>Magnoliopsida</taxon>
        <taxon>eudicotyledons</taxon>
        <taxon>Gunneridae</taxon>
        <taxon>Pentapetalae</taxon>
        <taxon>rosids</taxon>
        <taxon>fabids</taxon>
        <taxon>Fabales</taxon>
        <taxon>Fabaceae</taxon>
        <taxon>Papilionoideae</taxon>
        <taxon>50 kb inversion clade</taxon>
        <taxon>NPAAA clade</taxon>
        <taxon>Hologalegina</taxon>
        <taxon>IRL clade</taxon>
        <taxon>Trifolieae</taxon>
        <taxon>Trifolium</taxon>
    </lineage>
</organism>
<feature type="compositionally biased region" description="Polar residues" evidence="1">
    <location>
        <begin position="1"/>
        <end position="15"/>
    </location>
</feature>
<reference evidence="2 3" key="1">
    <citation type="journal article" date="2018" name="Front. Plant Sci.">
        <title>Red Clover (Trifolium pratense) and Zigzag Clover (T. medium) - A Picture of Genomic Similarities and Differences.</title>
        <authorList>
            <person name="Dluhosova J."/>
            <person name="Istvanek J."/>
            <person name="Nedelnik J."/>
            <person name="Repkova J."/>
        </authorList>
    </citation>
    <scope>NUCLEOTIDE SEQUENCE [LARGE SCALE GENOMIC DNA]</scope>
    <source>
        <strain evidence="3">cv. 10/8</strain>
        <tissue evidence="2">Leaf</tissue>
    </source>
</reference>
<dbReference type="EMBL" id="LXQA011423345">
    <property type="protein sequence ID" value="MCI96762.1"/>
    <property type="molecule type" value="Genomic_DNA"/>
</dbReference>